<sequence length="52" mass="5858">TDRTFGRCSAQSQNRSGAIISHSLITFQYALNFQSHHLQFLAYQILAPAPLH</sequence>
<keyword evidence="2" id="KW-1185">Reference proteome</keyword>
<evidence type="ECO:0000313" key="2">
    <source>
        <dbReference type="Proteomes" id="UP000030671"/>
    </source>
</evidence>
<evidence type="ECO:0000313" key="1">
    <source>
        <dbReference type="EMBL" id="ETW75494.1"/>
    </source>
</evidence>
<protein>
    <submittedName>
        <fullName evidence="1">Uncharacterized protein</fullName>
    </submittedName>
</protein>
<dbReference type="RefSeq" id="XP_009552904.1">
    <property type="nucleotide sequence ID" value="XM_009554609.1"/>
</dbReference>
<feature type="non-terminal residue" evidence="1">
    <location>
        <position position="1"/>
    </location>
</feature>
<dbReference type="EMBL" id="KI925466">
    <property type="protein sequence ID" value="ETW75494.1"/>
    <property type="molecule type" value="Genomic_DNA"/>
</dbReference>
<dbReference type="InParanoid" id="W4JPU7"/>
<dbReference type="Proteomes" id="UP000030671">
    <property type="component" value="Unassembled WGS sequence"/>
</dbReference>
<dbReference type="GeneID" id="20671660"/>
<organism evidence="1 2">
    <name type="scientific">Heterobasidion irregulare (strain TC 32-1)</name>
    <dbReference type="NCBI Taxonomy" id="747525"/>
    <lineage>
        <taxon>Eukaryota</taxon>
        <taxon>Fungi</taxon>
        <taxon>Dikarya</taxon>
        <taxon>Basidiomycota</taxon>
        <taxon>Agaricomycotina</taxon>
        <taxon>Agaricomycetes</taxon>
        <taxon>Russulales</taxon>
        <taxon>Bondarzewiaceae</taxon>
        <taxon>Heterobasidion</taxon>
        <taxon>Heterobasidion annosum species complex</taxon>
    </lineage>
</organism>
<gene>
    <name evidence="1" type="ORF">HETIRDRAFT_331466</name>
</gene>
<dbReference type="HOGENOM" id="CLU_3092957_0_0_1"/>
<dbReference type="KEGG" id="hir:HETIRDRAFT_331466"/>
<name>W4JPU7_HETIT</name>
<dbReference type="AlphaFoldDB" id="W4JPU7"/>
<accession>W4JPU7</accession>
<proteinExistence type="predicted"/>
<reference evidence="1 2" key="1">
    <citation type="journal article" date="2012" name="New Phytol.">
        <title>Insight into trade-off between wood decay and parasitism from the genome of a fungal forest pathogen.</title>
        <authorList>
            <person name="Olson A."/>
            <person name="Aerts A."/>
            <person name="Asiegbu F."/>
            <person name="Belbahri L."/>
            <person name="Bouzid O."/>
            <person name="Broberg A."/>
            <person name="Canback B."/>
            <person name="Coutinho P.M."/>
            <person name="Cullen D."/>
            <person name="Dalman K."/>
            <person name="Deflorio G."/>
            <person name="van Diepen L.T."/>
            <person name="Dunand C."/>
            <person name="Duplessis S."/>
            <person name="Durling M."/>
            <person name="Gonthier P."/>
            <person name="Grimwood J."/>
            <person name="Fossdal C.G."/>
            <person name="Hansson D."/>
            <person name="Henrissat B."/>
            <person name="Hietala A."/>
            <person name="Himmelstrand K."/>
            <person name="Hoffmeister D."/>
            <person name="Hogberg N."/>
            <person name="James T.Y."/>
            <person name="Karlsson M."/>
            <person name="Kohler A."/>
            <person name="Kues U."/>
            <person name="Lee Y.H."/>
            <person name="Lin Y.C."/>
            <person name="Lind M."/>
            <person name="Lindquist E."/>
            <person name="Lombard V."/>
            <person name="Lucas S."/>
            <person name="Lunden K."/>
            <person name="Morin E."/>
            <person name="Murat C."/>
            <person name="Park J."/>
            <person name="Raffaello T."/>
            <person name="Rouze P."/>
            <person name="Salamov A."/>
            <person name="Schmutz J."/>
            <person name="Solheim H."/>
            <person name="Stahlberg J."/>
            <person name="Velez H."/>
            <person name="de Vries R.P."/>
            <person name="Wiebenga A."/>
            <person name="Woodward S."/>
            <person name="Yakovlev I."/>
            <person name="Garbelotto M."/>
            <person name="Martin F."/>
            <person name="Grigoriev I.V."/>
            <person name="Stenlid J."/>
        </authorList>
    </citation>
    <scope>NUCLEOTIDE SEQUENCE [LARGE SCALE GENOMIC DNA]</scope>
    <source>
        <strain evidence="1 2">TC 32-1</strain>
    </source>
</reference>